<evidence type="ECO:0000259" key="2">
    <source>
        <dbReference type="PROSITE" id="PS50883"/>
    </source>
</evidence>
<organism evidence="4 5">
    <name type="scientific">Sphingobium cupriresistens LL01</name>
    <dbReference type="NCBI Taxonomy" id="1420583"/>
    <lineage>
        <taxon>Bacteria</taxon>
        <taxon>Pseudomonadati</taxon>
        <taxon>Pseudomonadota</taxon>
        <taxon>Alphaproteobacteria</taxon>
        <taxon>Sphingomonadales</taxon>
        <taxon>Sphingomonadaceae</taxon>
        <taxon>Sphingobium</taxon>
    </lineage>
</organism>
<gene>
    <name evidence="4" type="ORF">V473_13585</name>
</gene>
<dbReference type="PROSITE" id="PS50887">
    <property type="entry name" value="GGDEF"/>
    <property type="match status" value="1"/>
</dbReference>
<accession>A0A0J7XVX6</accession>
<dbReference type="PANTHER" id="PTHR44757">
    <property type="entry name" value="DIGUANYLATE CYCLASE DGCP"/>
    <property type="match status" value="1"/>
</dbReference>
<proteinExistence type="predicted"/>
<dbReference type="Proteomes" id="UP000052232">
    <property type="component" value="Unassembled WGS sequence"/>
</dbReference>
<dbReference type="EMBL" id="JACT01000002">
    <property type="protein sequence ID" value="KMS55759.1"/>
    <property type="molecule type" value="Genomic_DNA"/>
</dbReference>
<dbReference type="CDD" id="cd01949">
    <property type="entry name" value="GGDEF"/>
    <property type="match status" value="1"/>
</dbReference>
<name>A0A0J7XVX6_9SPHN</name>
<feature type="domain" description="PAC" evidence="1">
    <location>
        <begin position="93"/>
        <end position="146"/>
    </location>
</feature>
<keyword evidence="5" id="KW-1185">Reference proteome</keyword>
<dbReference type="Gene3D" id="3.20.20.450">
    <property type="entry name" value="EAL domain"/>
    <property type="match status" value="1"/>
</dbReference>
<sequence length="700" mass="76501">MPVRLSRFIDAGNVPLAESQAARLLAKYEESGKGWFWETHRDGSLSYLSAKIGSAMANFGVYPASLSDLVDSDTSLAEEASERSLSFYIASRIPFDGLVLKAKGHDDLWWSLTGGPYHDEAGRYCGFVGFAVDLTDQKNSEIKLLQLARFDSLTSLANRDTMRQALENSILSCAHRKQRCATMILDLDRFKLVNDTFGHLVGDQLLKAVSERLVKTVDGRGQVGRLGGDEFQLVFADICEENILSSIAADIIHSLSQPYVIKTQLITIGTSIGIATSDYDHRSAIDLVRDADLALYAAKAAGKGTYRFFASEMHEQARLRQQIEEDMQRALERGEFHLAYQPVVNTQSGALAGFEALLRWTHGIRGVMSPAIFIPIAEESGLINELGEWVLRTACLEAAKWPDSVSVAVNISPVQFSSQALPTLVTSALAFAGLPADRLELEITEGALLNDTAKTRAAIATLKGLGVKISLDDFGTGYSSLGYLKTIPFDKIKIDQSFIKGATLPGSNNIPIIKAIVSLATDLGMITTAEGVETEDQLALVRELGCTLIQGYIYGRPMDCASAMERARGNGPVASGYRNDRAERRRLIRTGQITARASSEAVRLRNISCTGAMIETSLPLHIGEVVSLEIGLLNTLDADVRWIKDGRAGLKFMHPIDLEEILLAKPKAAFKAFVPNYLSQDSSDLYADKSRLDPKTLKNR</sequence>
<dbReference type="Pfam" id="PF00563">
    <property type="entry name" value="EAL"/>
    <property type="match status" value="1"/>
</dbReference>
<dbReference type="STRING" id="1420583.V473_13585"/>
<evidence type="ECO:0000259" key="3">
    <source>
        <dbReference type="PROSITE" id="PS50887"/>
    </source>
</evidence>
<feature type="domain" description="GGDEF" evidence="3">
    <location>
        <begin position="178"/>
        <end position="311"/>
    </location>
</feature>
<dbReference type="InterPro" id="IPR000700">
    <property type="entry name" value="PAS-assoc_C"/>
</dbReference>
<dbReference type="SMART" id="SM00267">
    <property type="entry name" value="GGDEF"/>
    <property type="match status" value="1"/>
</dbReference>
<dbReference type="SUPFAM" id="SSF141868">
    <property type="entry name" value="EAL domain-like"/>
    <property type="match status" value="1"/>
</dbReference>
<dbReference type="InterPro" id="IPR000160">
    <property type="entry name" value="GGDEF_dom"/>
</dbReference>
<feature type="domain" description="EAL" evidence="2">
    <location>
        <begin position="320"/>
        <end position="571"/>
    </location>
</feature>
<dbReference type="NCBIfam" id="TIGR00254">
    <property type="entry name" value="GGDEF"/>
    <property type="match status" value="1"/>
</dbReference>
<dbReference type="Gene3D" id="3.30.450.20">
    <property type="entry name" value="PAS domain"/>
    <property type="match status" value="1"/>
</dbReference>
<dbReference type="RefSeq" id="WP_066604311.1">
    <property type="nucleotide sequence ID" value="NZ_KQ130434.1"/>
</dbReference>
<reference evidence="4 5" key="1">
    <citation type="journal article" date="2015" name="G3 (Bethesda)">
        <title>Insights into Ongoing Evolution of the Hexachlorocyclohexane Catabolic Pathway from Comparative Genomics of Ten Sphingomonadaceae Strains.</title>
        <authorList>
            <person name="Pearce S.L."/>
            <person name="Oakeshott J.G."/>
            <person name="Pandey G."/>
        </authorList>
    </citation>
    <scope>NUCLEOTIDE SEQUENCE [LARGE SCALE GENOMIC DNA]</scope>
    <source>
        <strain evidence="4 5">LL01</strain>
    </source>
</reference>
<dbReference type="InterPro" id="IPR009875">
    <property type="entry name" value="PilZ_domain"/>
</dbReference>
<protein>
    <submittedName>
        <fullName evidence="4">Diguanylate cyclase</fullName>
    </submittedName>
</protein>
<dbReference type="CDD" id="cd01948">
    <property type="entry name" value="EAL"/>
    <property type="match status" value="1"/>
</dbReference>
<dbReference type="Pfam" id="PF07238">
    <property type="entry name" value="PilZ"/>
    <property type="match status" value="1"/>
</dbReference>
<dbReference type="InterPro" id="IPR052155">
    <property type="entry name" value="Biofilm_reg_signaling"/>
</dbReference>
<dbReference type="InterPro" id="IPR043128">
    <property type="entry name" value="Rev_trsase/Diguanyl_cyclase"/>
</dbReference>
<dbReference type="InterPro" id="IPR001633">
    <property type="entry name" value="EAL_dom"/>
</dbReference>
<comment type="caution">
    <text evidence="4">The sequence shown here is derived from an EMBL/GenBank/DDBJ whole genome shotgun (WGS) entry which is preliminary data.</text>
</comment>
<dbReference type="PROSITE" id="PS50883">
    <property type="entry name" value="EAL"/>
    <property type="match status" value="1"/>
</dbReference>
<evidence type="ECO:0000313" key="5">
    <source>
        <dbReference type="Proteomes" id="UP000052232"/>
    </source>
</evidence>
<dbReference type="PATRIC" id="fig|1420583.3.peg.2526"/>
<dbReference type="SUPFAM" id="SSF55073">
    <property type="entry name" value="Nucleotide cyclase"/>
    <property type="match status" value="1"/>
</dbReference>
<dbReference type="PANTHER" id="PTHR44757:SF10">
    <property type="entry name" value="MEMBRANE PROTEIN"/>
    <property type="match status" value="1"/>
</dbReference>
<dbReference type="InterPro" id="IPR035919">
    <property type="entry name" value="EAL_sf"/>
</dbReference>
<dbReference type="AlphaFoldDB" id="A0A0J7XVX6"/>
<dbReference type="GO" id="GO:0035438">
    <property type="term" value="F:cyclic-di-GMP binding"/>
    <property type="evidence" value="ECO:0007669"/>
    <property type="project" value="InterPro"/>
</dbReference>
<dbReference type="PROSITE" id="PS50113">
    <property type="entry name" value="PAC"/>
    <property type="match status" value="1"/>
</dbReference>
<dbReference type="Pfam" id="PF00990">
    <property type="entry name" value="GGDEF"/>
    <property type="match status" value="1"/>
</dbReference>
<dbReference type="InterPro" id="IPR029787">
    <property type="entry name" value="Nucleotide_cyclase"/>
</dbReference>
<dbReference type="Gene3D" id="3.30.70.270">
    <property type="match status" value="1"/>
</dbReference>
<evidence type="ECO:0000259" key="1">
    <source>
        <dbReference type="PROSITE" id="PS50113"/>
    </source>
</evidence>
<evidence type="ECO:0000313" key="4">
    <source>
        <dbReference type="EMBL" id="KMS55759.1"/>
    </source>
</evidence>
<dbReference type="SUPFAM" id="SSF141371">
    <property type="entry name" value="PilZ domain-like"/>
    <property type="match status" value="1"/>
</dbReference>
<dbReference type="SMART" id="SM00052">
    <property type="entry name" value="EAL"/>
    <property type="match status" value="1"/>
</dbReference>